<evidence type="ECO:0000256" key="1">
    <source>
        <dbReference type="ARBA" id="ARBA00022448"/>
    </source>
</evidence>
<name>A0A0M8MTN7_9BASI</name>
<keyword evidence="5 8" id="KW-0012">Acyltransferase</keyword>
<dbReference type="Proteomes" id="UP000037751">
    <property type="component" value="Unassembled WGS sequence"/>
</dbReference>
<dbReference type="STRING" id="77020.A0A0M8MTN7"/>
<evidence type="ECO:0000256" key="3">
    <source>
        <dbReference type="ARBA" id="ARBA00022679"/>
    </source>
</evidence>
<dbReference type="GO" id="GO:0005737">
    <property type="term" value="C:cytoplasm"/>
    <property type="evidence" value="ECO:0007669"/>
    <property type="project" value="TreeGrafter"/>
</dbReference>
<keyword evidence="2" id="KW-0344">Guanine-nucleotide releasing factor</keyword>
<proteinExistence type="predicted"/>
<dbReference type="GO" id="GO:0005085">
    <property type="term" value="F:guanyl-nucleotide exchange factor activity"/>
    <property type="evidence" value="ECO:0007669"/>
    <property type="project" value="UniProtKB-KW"/>
</dbReference>
<keyword evidence="9" id="KW-1185">Reference proteome</keyword>
<dbReference type="EMBL" id="LGAV01000006">
    <property type="protein sequence ID" value="KOS13381.1"/>
    <property type="molecule type" value="Genomic_DNA"/>
</dbReference>
<dbReference type="PANTHER" id="PTHR10908:SF0">
    <property type="entry name" value="SEROTONIN N-ACETYLTRANSFERASE"/>
    <property type="match status" value="1"/>
</dbReference>
<evidence type="ECO:0000256" key="4">
    <source>
        <dbReference type="ARBA" id="ARBA00022927"/>
    </source>
</evidence>
<feature type="compositionally biased region" description="Polar residues" evidence="6">
    <location>
        <begin position="451"/>
        <end position="468"/>
    </location>
</feature>
<dbReference type="VEuPathDB" id="FungiDB:Malapachy_0071"/>
<protein>
    <submittedName>
        <fullName evidence="8">Acyl-n-acyltransferase</fullName>
    </submittedName>
</protein>
<dbReference type="GeneID" id="28726479"/>
<feature type="region of interest" description="Disordered" evidence="6">
    <location>
        <begin position="375"/>
        <end position="405"/>
    </location>
</feature>
<evidence type="ECO:0000313" key="8">
    <source>
        <dbReference type="EMBL" id="KOS13381.1"/>
    </source>
</evidence>
<dbReference type="SUPFAM" id="SSF51316">
    <property type="entry name" value="Mss4-like"/>
    <property type="match status" value="1"/>
</dbReference>
<evidence type="ECO:0000256" key="6">
    <source>
        <dbReference type="SAM" id="MobiDB-lite"/>
    </source>
</evidence>
<feature type="domain" description="N-acetyltransferase" evidence="7">
    <location>
        <begin position="32"/>
        <end position="191"/>
    </location>
</feature>
<dbReference type="InterPro" id="IPR000182">
    <property type="entry name" value="GNAT_dom"/>
</dbReference>
<dbReference type="GO" id="GO:0015031">
    <property type="term" value="P:protein transport"/>
    <property type="evidence" value="ECO:0007669"/>
    <property type="project" value="UniProtKB-KW"/>
</dbReference>
<dbReference type="InterPro" id="IPR011323">
    <property type="entry name" value="Mss4/transl-control_tumour"/>
</dbReference>
<gene>
    <name evidence="8" type="ORF">Malapachy_0071</name>
</gene>
<dbReference type="PANTHER" id="PTHR10908">
    <property type="entry name" value="SEROTONIN N-ACETYLTRANSFERASE"/>
    <property type="match status" value="1"/>
</dbReference>
<dbReference type="Gene3D" id="3.40.630.30">
    <property type="match status" value="1"/>
</dbReference>
<dbReference type="Pfam" id="PF04421">
    <property type="entry name" value="Mss4"/>
    <property type="match status" value="1"/>
</dbReference>
<dbReference type="PROSITE" id="PS51796">
    <property type="entry name" value="MSS4"/>
    <property type="match status" value="1"/>
</dbReference>
<sequence>MQSKSTTYFIDLLRPDEVRAAHQLLLSNFPREEVLSLSRLATRFEQAPSLSLGLFLPLHGASHAMSTSPNDSPRRLVAFASATATPAPIMQSVFGSSRSPYAHVVCIHDFCVDRSFRRHGYGRRLLHEFIARIQNQTTQGNVVAGQMYDVISVVCPEKRISFFKQFGFTVQSVSYISRGIDPWFEMRRFVHMDIDHSQDTSFIQDDPDYLSMSTQTLSSITATSVSPVYPLSLTNSHTGSDQDYATLANMSHPGMGAAVSTSPLAMTPTSPTGHMAHDQMMAMLMNKATLSDGAARDLGLPHTSQPKTNPGMPFEKIFGQAIAGKTAAENFRTALISRLVDRNLGLNMHKLFCPNEACDCVLLGRQKAEWLVRETGPLTETVPTTEDDASPESSHTAEKANAPWMNSLFQSSSTVDTIGPLRGFWHVPGPMGFDNVAFSRDVEWHVPNRSAAVTSNARSNSQSSNDDMGSSKPRKRSFRERGNSFGSLRNTFRPLEPISSHPVKDTVDDNRLDVMPGEIRHVKYILCPDCGCGPLGFLIHPREGELASDPLKQAECYLAAFRVRYDV</sequence>
<dbReference type="SUPFAM" id="SSF55729">
    <property type="entry name" value="Acyl-CoA N-acyltransferases (Nat)"/>
    <property type="match status" value="1"/>
</dbReference>
<organism evidence="8 9">
    <name type="scientific">Malassezia pachydermatis</name>
    <dbReference type="NCBI Taxonomy" id="77020"/>
    <lineage>
        <taxon>Eukaryota</taxon>
        <taxon>Fungi</taxon>
        <taxon>Dikarya</taxon>
        <taxon>Basidiomycota</taxon>
        <taxon>Ustilaginomycotina</taxon>
        <taxon>Malasseziomycetes</taxon>
        <taxon>Malasseziales</taxon>
        <taxon>Malasseziaceae</taxon>
        <taxon>Malassezia</taxon>
    </lineage>
</organism>
<keyword evidence="3 8" id="KW-0808">Transferase</keyword>
<feature type="region of interest" description="Disordered" evidence="6">
    <location>
        <begin position="451"/>
        <end position="492"/>
    </location>
</feature>
<dbReference type="Pfam" id="PF13508">
    <property type="entry name" value="Acetyltransf_7"/>
    <property type="match status" value="1"/>
</dbReference>
<dbReference type="PROSITE" id="PS51186">
    <property type="entry name" value="GNAT"/>
    <property type="match status" value="1"/>
</dbReference>
<dbReference type="GO" id="GO:0007264">
    <property type="term" value="P:small GTPase-mediated signal transduction"/>
    <property type="evidence" value="ECO:0007669"/>
    <property type="project" value="InterPro"/>
</dbReference>
<dbReference type="InterPro" id="IPR016181">
    <property type="entry name" value="Acyl_CoA_acyltransferase"/>
</dbReference>
<dbReference type="InterPro" id="IPR007515">
    <property type="entry name" value="Mss4"/>
</dbReference>
<dbReference type="InterPro" id="IPR051635">
    <property type="entry name" value="SNAT-like"/>
</dbReference>
<evidence type="ECO:0000313" key="9">
    <source>
        <dbReference type="Proteomes" id="UP000037751"/>
    </source>
</evidence>
<dbReference type="OrthoDB" id="30840at2759"/>
<dbReference type="InterPro" id="IPR011057">
    <property type="entry name" value="Mss4-like_sf"/>
</dbReference>
<evidence type="ECO:0000256" key="5">
    <source>
        <dbReference type="ARBA" id="ARBA00023315"/>
    </source>
</evidence>
<evidence type="ECO:0000259" key="7">
    <source>
        <dbReference type="PROSITE" id="PS51186"/>
    </source>
</evidence>
<dbReference type="CDD" id="cd04301">
    <property type="entry name" value="NAT_SF"/>
    <property type="match status" value="1"/>
</dbReference>
<comment type="caution">
    <text evidence="8">The sequence shown here is derived from an EMBL/GenBank/DDBJ whole genome shotgun (WGS) entry which is preliminary data.</text>
</comment>
<reference evidence="8 9" key="1">
    <citation type="submission" date="2015-07" db="EMBL/GenBank/DDBJ databases">
        <title>Draft Genome Sequence of Malassezia furfur CBS1878 and Malassezia pachydermatis CBS1879.</title>
        <authorList>
            <person name="Triana S."/>
            <person name="Ohm R."/>
            <person name="Gonzalez A."/>
            <person name="DeCock H."/>
            <person name="Restrepo S."/>
            <person name="Celis A."/>
        </authorList>
    </citation>
    <scope>NUCLEOTIDE SEQUENCE [LARGE SCALE GENOMIC DNA]</scope>
    <source>
        <strain evidence="8 9">CBS 1879</strain>
    </source>
</reference>
<evidence type="ECO:0000256" key="2">
    <source>
        <dbReference type="ARBA" id="ARBA00022658"/>
    </source>
</evidence>
<keyword evidence="1" id="KW-0813">Transport</keyword>
<keyword evidence="4" id="KW-0653">Protein transport</keyword>
<dbReference type="RefSeq" id="XP_017991013.1">
    <property type="nucleotide sequence ID" value="XM_018134604.1"/>
</dbReference>
<dbReference type="AlphaFoldDB" id="A0A0M8MTN7"/>
<dbReference type="GO" id="GO:0004059">
    <property type="term" value="F:aralkylamine N-acetyltransferase activity"/>
    <property type="evidence" value="ECO:0007669"/>
    <property type="project" value="TreeGrafter"/>
</dbReference>
<dbReference type="Gene3D" id="2.170.150.10">
    <property type="entry name" value="Metal Binding Protein, Guanine Nucleotide Exchange Factor, Chain A"/>
    <property type="match status" value="1"/>
</dbReference>
<accession>A0A0M8MTN7</accession>